<comment type="caution">
    <text evidence="2">The sequence shown here is derived from an EMBL/GenBank/DDBJ whole genome shotgun (WGS) entry which is preliminary data.</text>
</comment>
<feature type="compositionally biased region" description="Basic and acidic residues" evidence="1">
    <location>
        <begin position="13"/>
        <end position="38"/>
    </location>
</feature>
<gene>
    <name evidence="2" type="ORF">PLEPLA_LOCUS24522</name>
</gene>
<keyword evidence="3" id="KW-1185">Reference proteome</keyword>
<accession>A0A9N7YLW7</accession>
<feature type="region of interest" description="Disordered" evidence="1">
    <location>
        <begin position="1"/>
        <end position="48"/>
    </location>
</feature>
<organism evidence="2 3">
    <name type="scientific">Pleuronectes platessa</name>
    <name type="common">European plaice</name>
    <dbReference type="NCBI Taxonomy" id="8262"/>
    <lineage>
        <taxon>Eukaryota</taxon>
        <taxon>Metazoa</taxon>
        <taxon>Chordata</taxon>
        <taxon>Craniata</taxon>
        <taxon>Vertebrata</taxon>
        <taxon>Euteleostomi</taxon>
        <taxon>Actinopterygii</taxon>
        <taxon>Neopterygii</taxon>
        <taxon>Teleostei</taxon>
        <taxon>Neoteleostei</taxon>
        <taxon>Acanthomorphata</taxon>
        <taxon>Carangaria</taxon>
        <taxon>Pleuronectiformes</taxon>
        <taxon>Pleuronectoidei</taxon>
        <taxon>Pleuronectidae</taxon>
        <taxon>Pleuronectes</taxon>
    </lineage>
</organism>
<reference evidence="2" key="1">
    <citation type="submission" date="2020-03" db="EMBL/GenBank/DDBJ databases">
        <authorList>
            <person name="Weist P."/>
        </authorList>
    </citation>
    <scope>NUCLEOTIDE SEQUENCE</scope>
</reference>
<name>A0A9N7YLW7_PLEPL</name>
<protein>
    <submittedName>
        <fullName evidence="2">Uncharacterized protein</fullName>
    </submittedName>
</protein>
<dbReference type="EMBL" id="CADEAL010001895">
    <property type="protein sequence ID" value="CAB1436489.1"/>
    <property type="molecule type" value="Genomic_DNA"/>
</dbReference>
<dbReference type="Proteomes" id="UP001153269">
    <property type="component" value="Unassembled WGS sequence"/>
</dbReference>
<dbReference type="AlphaFoldDB" id="A0A9N7YLW7"/>
<evidence type="ECO:0000256" key="1">
    <source>
        <dbReference type="SAM" id="MobiDB-lite"/>
    </source>
</evidence>
<evidence type="ECO:0000313" key="3">
    <source>
        <dbReference type="Proteomes" id="UP001153269"/>
    </source>
</evidence>
<sequence>MSLENFWPQSFDEMGRTRGNKDKKDALSEPGDDTHDGDLAEPDSADGLDPALAKALNVMTSNIIKVIDEKLGPLAETIRKHATEIQTANERLDEAEARAISS</sequence>
<proteinExistence type="predicted"/>
<evidence type="ECO:0000313" key="2">
    <source>
        <dbReference type="EMBL" id="CAB1436489.1"/>
    </source>
</evidence>